<dbReference type="EMBL" id="AP024483">
    <property type="protein sequence ID" value="BCS82631.1"/>
    <property type="molecule type" value="Genomic_DNA"/>
</dbReference>
<dbReference type="SUPFAM" id="SSF64182">
    <property type="entry name" value="DHH phosphoesterases"/>
    <property type="match status" value="1"/>
</dbReference>
<evidence type="ECO:0000313" key="1">
    <source>
        <dbReference type="EMBL" id="BCS82631.1"/>
    </source>
</evidence>
<evidence type="ECO:0000313" key="2">
    <source>
        <dbReference type="Proteomes" id="UP001321479"/>
    </source>
</evidence>
<dbReference type="GeneID" id="80557836"/>
<sequence length="416" mass="49307">MEFIVEKSIIEEEIFDKNKINVVFYHGHCSDGFGSAFIIWYYYKLNYGIEMANSIKYIPCYYQKDLVKLSSEFIEQITNKNVIMCDFSYKYNQLQQIISASKTFMILDHHKTAESELKNIPDNLKIFDMNRSGVGITWDYFFPNQLIPKFLAHIQDRDIWTFKIPRTSEFISYLFEQDFNFSRWEKFMDETNVDKAIEIGRKWSQYQKIMFEKIIKKASYVIQNIDGKLSIVVYCNSSEFKSDIGNKIFNHYPFADFSCVWDFCLYKNETNYSLRSTNNRYDVSVIAAKFNGGGHRNASGLSFTGVVGCLPYDIMNDYGILELFTHNYQGITKINGFDQICVLFKPREINSRWFKPKYFDLLRRKFNTCNYFVFETETKQYLAICNKEIYNADNNLIFSSDEMIKFFEFGKTSYFN</sequence>
<dbReference type="Proteomes" id="UP001321479">
    <property type="component" value="Segment"/>
</dbReference>
<dbReference type="Gene3D" id="3.10.310.30">
    <property type="match status" value="1"/>
</dbReference>
<dbReference type="PANTHER" id="PTHR46922:SF4">
    <property type="entry name" value="DHHA1 DOMAIN PROTEIN"/>
    <property type="match status" value="1"/>
</dbReference>
<keyword evidence="2" id="KW-1185">Reference proteome</keyword>
<dbReference type="PANTHER" id="PTHR46922">
    <property type="entry name" value="DHHA1 DOMAIN PROTEIN"/>
    <property type="match status" value="1"/>
</dbReference>
<accession>A0ABM7NR50</accession>
<organism evidence="1 2">
    <name type="scientific">Cotonvirus japonicus</name>
    <dbReference type="NCBI Taxonomy" id="2811091"/>
    <lineage>
        <taxon>Viruses</taxon>
        <taxon>Varidnaviria</taxon>
        <taxon>Bamfordvirae</taxon>
        <taxon>Nucleocytoviricota</taxon>
        <taxon>Megaviricetes</taxon>
        <taxon>Imitervirales</taxon>
        <taxon>Mimiviridae</taxon>
        <taxon>Megamimivirinae</taxon>
        <taxon>Cotonvirus</taxon>
        <taxon>Cotonvirus japonicum</taxon>
    </lineage>
</organism>
<proteinExistence type="predicted"/>
<name>A0ABM7NR50_9VIRU</name>
<protein>
    <submittedName>
        <fullName evidence="1">DHH family phosphohydrolase-like protein</fullName>
    </submittedName>
</protein>
<reference evidence="1 2" key="1">
    <citation type="submission" date="2021-02" db="EMBL/GenBank/DDBJ databases">
        <title>Cotonvirus japonicus, which uses Golgi apparatus of host cells for its virion factory, phylogenetically links tailed tupanvirus and icosahedral mimivirus.</title>
        <authorList>
            <person name="Takahashi H."/>
            <person name="Fukaya S."/>
            <person name="Song C."/>
            <person name="Murata K."/>
            <person name="Takemura M."/>
        </authorList>
    </citation>
    <scope>NUCLEOTIDE SEQUENCE [LARGE SCALE GENOMIC DNA]</scope>
</reference>
<dbReference type="InterPro" id="IPR038763">
    <property type="entry name" value="DHH_sf"/>
</dbReference>
<dbReference type="RefSeq" id="YP_010841239.1">
    <property type="nucleotide sequence ID" value="NC_079139.1"/>
</dbReference>